<dbReference type="GO" id="GO:0031979">
    <property type="term" value="C:plasma membrane-derived thylakoid lumen"/>
    <property type="evidence" value="ECO:0007669"/>
    <property type="project" value="UniProtKB-SubCell"/>
</dbReference>
<dbReference type="HAMAP" id="MF_00594">
    <property type="entry name" value="Cytc_PetJ"/>
    <property type="match status" value="1"/>
</dbReference>
<dbReference type="PROSITE" id="PS51007">
    <property type="entry name" value="CYTC"/>
    <property type="match status" value="1"/>
</dbReference>
<dbReference type="PRINTS" id="PR00605">
    <property type="entry name" value="CYTCHROMECIC"/>
</dbReference>
<gene>
    <name evidence="12" type="primary">petJ</name>
    <name evidence="14" type="ORF">IQ260_08735</name>
</gene>
<comment type="PTM">
    <text evidence="12">Binds 1 heme c group per subunit.</text>
</comment>
<keyword evidence="6 12" id="KW-0602">Photosynthesis</keyword>
<evidence type="ECO:0000256" key="2">
    <source>
        <dbReference type="ARBA" id="ARBA00004518"/>
    </source>
</evidence>
<dbReference type="GO" id="GO:0005506">
    <property type="term" value="F:iron ion binding"/>
    <property type="evidence" value="ECO:0007669"/>
    <property type="project" value="InterPro"/>
</dbReference>
<feature type="binding site" description="covalent" evidence="12">
    <location>
        <position position="39"/>
    </location>
    <ligand>
        <name>heme c</name>
        <dbReference type="ChEBI" id="CHEBI:61717"/>
    </ligand>
</feature>
<dbReference type="InterPro" id="IPR023655">
    <property type="entry name" value="Cyt_C6"/>
</dbReference>
<dbReference type="GO" id="GO:0009055">
    <property type="term" value="F:electron transfer activity"/>
    <property type="evidence" value="ECO:0007669"/>
    <property type="project" value="UniProtKB-UniRule"/>
</dbReference>
<dbReference type="InterPro" id="IPR036909">
    <property type="entry name" value="Cyt_c-like_dom_sf"/>
</dbReference>
<comment type="similarity">
    <text evidence="3 12">Belongs to the cytochrome c family. PetJ subfamily.</text>
</comment>
<dbReference type="PANTHER" id="PTHR34688:SF2">
    <property type="entry name" value="CYTOCHROME C6, CHLOROPLASTIC"/>
    <property type="match status" value="1"/>
</dbReference>
<evidence type="ECO:0000256" key="7">
    <source>
        <dbReference type="ARBA" id="ARBA00022617"/>
    </source>
</evidence>
<protein>
    <recommendedName>
        <fullName evidence="4 12">Cytochrome c6</fullName>
    </recommendedName>
    <alternativeName>
        <fullName evidence="12">Cytochrome c-553</fullName>
    </alternativeName>
    <alternativeName>
        <fullName evidence="12">Cytochrome c553</fullName>
    </alternativeName>
    <alternativeName>
        <fullName evidence="12">Soluble cytochrome f</fullName>
    </alternativeName>
</protein>
<evidence type="ECO:0000256" key="5">
    <source>
        <dbReference type="ARBA" id="ARBA00022448"/>
    </source>
</evidence>
<dbReference type="SUPFAM" id="SSF46626">
    <property type="entry name" value="Cytochrome c"/>
    <property type="match status" value="1"/>
</dbReference>
<keyword evidence="8 12" id="KW-0479">Metal-binding</keyword>
<keyword evidence="10 12" id="KW-0408">Iron</keyword>
<feature type="binding site" description="axial binding residue" evidence="12">
    <location>
        <position position="43"/>
    </location>
    <ligand>
        <name>heme c</name>
        <dbReference type="ChEBI" id="CHEBI:61717"/>
    </ligand>
    <ligandPart>
        <name>Fe</name>
        <dbReference type="ChEBI" id="CHEBI:18248"/>
    </ligandPart>
</feature>
<proteinExistence type="inferred from homology"/>
<evidence type="ECO:0000256" key="11">
    <source>
        <dbReference type="ARBA" id="ARBA00023078"/>
    </source>
</evidence>
<evidence type="ECO:0000256" key="4">
    <source>
        <dbReference type="ARBA" id="ARBA00016152"/>
    </source>
</evidence>
<dbReference type="Proteomes" id="UP000615026">
    <property type="component" value="Unassembled WGS sequence"/>
</dbReference>
<dbReference type="Pfam" id="PF13442">
    <property type="entry name" value="Cytochrome_CBB3"/>
    <property type="match status" value="1"/>
</dbReference>
<accession>A0A928X1I6</accession>
<keyword evidence="7 12" id="KW-0349">Heme</keyword>
<dbReference type="PANTHER" id="PTHR34688">
    <property type="entry name" value="CYTOCHROME C6, CHLOROPLASTIC"/>
    <property type="match status" value="1"/>
</dbReference>
<keyword evidence="9 12" id="KW-0249">Electron transport</keyword>
<dbReference type="EMBL" id="JADEXP010000055">
    <property type="protein sequence ID" value="MBE9066737.1"/>
    <property type="molecule type" value="Genomic_DNA"/>
</dbReference>
<dbReference type="RefSeq" id="WP_193992713.1">
    <property type="nucleotide sequence ID" value="NZ_JADEXP010000055.1"/>
</dbReference>
<organism evidence="14 15">
    <name type="scientific">Leptolyngbya cf. ectocarpi LEGE 11479</name>
    <dbReference type="NCBI Taxonomy" id="1828722"/>
    <lineage>
        <taxon>Bacteria</taxon>
        <taxon>Bacillati</taxon>
        <taxon>Cyanobacteriota</taxon>
        <taxon>Cyanophyceae</taxon>
        <taxon>Leptolyngbyales</taxon>
        <taxon>Leptolyngbyaceae</taxon>
        <taxon>Leptolyngbya group</taxon>
        <taxon>Leptolyngbya</taxon>
    </lineage>
</organism>
<dbReference type="InterPro" id="IPR008168">
    <property type="entry name" value="Cyt_C_IC"/>
</dbReference>
<feature type="chain" id="PRO_5038180741" description="Cytochrome c6" evidence="12">
    <location>
        <begin position="26"/>
        <end position="110"/>
    </location>
</feature>
<sequence precursor="true">MKSILAAVVAFVASTVFLMAPPAMAADAAAGTQVFASNCAACHIGGGNAVNPAKTLKQADLAANGKDTAEAIITQVTNGNGAMPAFGGRLTPEQIENVAAYVLSQADKGW</sequence>
<dbReference type="AlphaFoldDB" id="A0A928X1I6"/>
<dbReference type="FunFam" id="1.10.760.10:FF:000038">
    <property type="entry name" value="Cytochrome c6"/>
    <property type="match status" value="1"/>
</dbReference>
<keyword evidence="12" id="KW-0732">Signal</keyword>
<name>A0A928X1I6_LEPEC</name>
<evidence type="ECO:0000256" key="1">
    <source>
        <dbReference type="ARBA" id="ARBA00002347"/>
    </source>
</evidence>
<comment type="caution">
    <text evidence="14">The sequence shown here is derived from an EMBL/GenBank/DDBJ whole genome shotgun (WGS) entry which is preliminary data.</text>
</comment>
<comment type="subcellular location">
    <subcellularLocation>
        <location evidence="2 12">Cellular thylakoid lumen</location>
    </subcellularLocation>
</comment>
<evidence type="ECO:0000313" key="15">
    <source>
        <dbReference type="Proteomes" id="UP000615026"/>
    </source>
</evidence>
<dbReference type="NCBIfam" id="NF045930">
    <property type="entry name" value="Cytc6PetJCyano"/>
    <property type="match status" value="1"/>
</dbReference>
<dbReference type="Gene3D" id="1.10.760.10">
    <property type="entry name" value="Cytochrome c-like domain"/>
    <property type="match status" value="1"/>
</dbReference>
<evidence type="ECO:0000256" key="12">
    <source>
        <dbReference type="HAMAP-Rule" id="MF_00594"/>
    </source>
</evidence>
<evidence type="ECO:0000259" key="13">
    <source>
        <dbReference type="PROSITE" id="PS51007"/>
    </source>
</evidence>
<feature type="binding site" description="axial binding residue" evidence="12">
    <location>
        <position position="83"/>
    </location>
    <ligand>
        <name>heme c</name>
        <dbReference type="ChEBI" id="CHEBI:61717"/>
    </ligand>
    <ligandPart>
        <name>Fe</name>
        <dbReference type="ChEBI" id="CHEBI:18248"/>
    </ligandPart>
</feature>
<dbReference type="GO" id="GO:0020037">
    <property type="term" value="F:heme binding"/>
    <property type="evidence" value="ECO:0007669"/>
    <property type="project" value="InterPro"/>
</dbReference>
<feature type="binding site" description="covalent" evidence="12">
    <location>
        <position position="42"/>
    </location>
    <ligand>
        <name>heme c</name>
        <dbReference type="ChEBI" id="CHEBI:61717"/>
    </ligand>
</feature>
<keyword evidence="11 12" id="KW-0793">Thylakoid</keyword>
<evidence type="ECO:0000256" key="10">
    <source>
        <dbReference type="ARBA" id="ARBA00023004"/>
    </source>
</evidence>
<evidence type="ECO:0000256" key="6">
    <source>
        <dbReference type="ARBA" id="ARBA00022531"/>
    </source>
</evidence>
<keyword evidence="15" id="KW-1185">Reference proteome</keyword>
<comment type="subunit">
    <text evidence="12">Monomer.</text>
</comment>
<evidence type="ECO:0000313" key="14">
    <source>
        <dbReference type="EMBL" id="MBE9066737.1"/>
    </source>
</evidence>
<keyword evidence="5 12" id="KW-0813">Transport</keyword>
<reference evidence="14" key="1">
    <citation type="submission" date="2020-10" db="EMBL/GenBank/DDBJ databases">
        <authorList>
            <person name="Castelo-Branco R."/>
            <person name="Eusebio N."/>
            <person name="Adriana R."/>
            <person name="Vieira A."/>
            <person name="Brugerolle De Fraissinette N."/>
            <person name="Rezende De Castro R."/>
            <person name="Schneider M.P."/>
            <person name="Vasconcelos V."/>
            <person name="Leao P.N."/>
        </authorList>
    </citation>
    <scope>NUCLEOTIDE SEQUENCE</scope>
    <source>
        <strain evidence="14">LEGE 11479</strain>
    </source>
</reference>
<evidence type="ECO:0000256" key="8">
    <source>
        <dbReference type="ARBA" id="ARBA00022723"/>
    </source>
</evidence>
<evidence type="ECO:0000256" key="3">
    <source>
        <dbReference type="ARBA" id="ARBA00009650"/>
    </source>
</evidence>
<feature type="domain" description="Cytochrome c" evidence="13">
    <location>
        <begin position="26"/>
        <end position="106"/>
    </location>
</feature>
<comment type="function">
    <text evidence="1 12">Functions as an electron carrier between membrane-bound cytochrome b6-f and photosystem I in oxygenic photosynthesis.</text>
</comment>
<evidence type="ECO:0000256" key="9">
    <source>
        <dbReference type="ARBA" id="ARBA00022982"/>
    </source>
</evidence>
<dbReference type="InterPro" id="IPR009056">
    <property type="entry name" value="Cyt_c-like_dom"/>
</dbReference>
<dbReference type="GO" id="GO:0015979">
    <property type="term" value="P:photosynthesis"/>
    <property type="evidence" value="ECO:0007669"/>
    <property type="project" value="UniProtKB-UniRule"/>
</dbReference>
<feature type="signal peptide" evidence="12">
    <location>
        <begin position="1"/>
        <end position="25"/>
    </location>
</feature>